<organism evidence="1 2">
    <name type="scientific">Microbacterium lemovicicum</name>
    <dbReference type="NCBI Taxonomy" id="1072463"/>
    <lineage>
        <taxon>Bacteria</taxon>
        <taxon>Bacillati</taxon>
        <taxon>Actinomycetota</taxon>
        <taxon>Actinomycetes</taxon>
        <taxon>Micrococcales</taxon>
        <taxon>Microbacteriaceae</taxon>
        <taxon>Microbacterium</taxon>
    </lineage>
</organism>
<evidence type="ECO:0000313" key="2">
    <source>
        <dbReference type="Proteomes" id="UP000276888"/>
    </source>
</evidence>
<evidence type="ECO:0000313" key="1">
    <source>
        <dbReference type="EMBL" id="AZS38313.1"/>
    </source>
</evidence>
<keyword evidence="2" id="KW-1185">Reference proteome</keyword>
<dbReference type="GO" id="GO:0030246">
    <property type="term" value="F:carbohydrate binding"/>
    <property type="evidence" value="ECO:0007669"/>
    <property type="project" value="InterPro"/>
</dbReference>
<dbReference type="Pfam" id="PF14486">
    <property type="entry name" value="DUF4432"/>
    <property type="match status" value="1"/>
</dbReference>
<protein>
    <recommendedName>
        <fullName evidence="3">DUF4432 domain-containing protein</fullName>
    </recommendedName>
</protein>
<reference evidence="1 2" key="1">
    <citation type="submission" date="2018-08" db="EMBL/GenBank/DDBJ databases">
        <title>Microbacterium lemovicicum sp. nov., a bacterium isolated from a natural uranium-rich soil.</title>
        <authorList>
            <person name="ORTET P."/>
        </authorList>
    </citation>
    <scope>NUCLEOTIDE SEQUENCE [LARGE SCALE GENOMIC DNA]</scope>
    <source>
        <strain evidence="1 2">Viu22</strain>
    </source>
</reference>
<sequence>MTAELYGRAVPDALRRMGSPAQALSVESFTRTDGADAGSRRIRMVNGPLSVELLPDRGLDIGQVRAHGVPLAWISPTGFPAASVDDADGRGWLRAFGGGMLATCGLRNVGPASDDGGERHPMHGRYVSLPAWVVRAEATAEEVVVEAVTREAAVFGDDIELRRRISMTVGEPVLRVRDVLVNRGSRPVEPMVLYHLNLGWPLVDEGTRVTSPATEVVPRDAAAARGADSWDVFPAPAEDYPEQVFSHLLPPREPVEVAVIAPSGLTVRVRFDTAALPGLFQWRVAEHGHYVLGIEPTTTPTILGRADARERGLLHPLAPGEERALGVDIAVEGAAH</sequence>
<name>A0A3Q9J0B9_9MICO</name>
<dbReference type="AlphaFoldDB" id="A0A3Q9J0B9"/>
<evidence type="ECO:0008006" key="3">
    <source>
        <dbReference type="Google" id="ProtNLM"/>
    </source>
</evidence>
<dbReference type="Proteomes" id="UP000276888">
    <property type="component" value="Chromosome"/>
</dbReference>
<accession>A0A3Q9J0B9</accession>
<gene>
    <name evidence="1" type="ORF">CVS47_02966</name>
</gene>
<dbReference type="RefSeq" id="WP_164734674.1">
    <property type="nucleotide sequence ID" value="NZ_CP031423.1"/>
</dbReference>
<dbReference type="CDD" id="cd09023">
    <property type="entry name" value="Aldose_epim_Ec_c4013"/>
    <property type="match status" value="1"/>
</dbReference>
<dbReference type="EMBL" id="CP031423">
    <property type="protein sequence ID" value="AZS38313.1"/>
    <property type="molecule type" value="Genomic_DNA"/>
</dbReference>
<dbReference type="InterPro" id="IPR014718">
    <property type="entry name" value="GH-type_carb-bd"/>
</dbReference>
<proteinExistence type="predicted"/>
<dbReference type="InterPro" id="IPR027839">
    <property type="entry name" value="DUF4432"/>
</dbReference>
<dbReference type="KEGG" id="mlv:CVS47_02966"/>
<dbReference type="Gene3D" id="2.70.98.10">
    <property type="match status" value="1"/>
</dbReference>